<evidence type="ECO:0000256" key="3">
    <source>
        <dbReference type="ARBA" id="ARBA00022490"/>
    </source>
</evidence>
<evidence type="ECO:0000313" key="15">
    <source>
        <dbReference type="Proteomes" id="UP001318040"/>
    </source>
</evidence>
<dbReference type="Pfam" id="PF00443">
    <property type="entry name" value="UCH"/>
    <property type="match status" value="1"/>
</dbReference>
<protein>
    <recommendedName>
        <fullName evidence="12">Ubiquitin carboxyl-terminal hydrolase</fullName>
        <ecNumber evidence="12">3.4.19.12</ecNumber>
    </recommendedName>
</protein>
<dbReference type="PROSITE" id="PS50235">
    <property type="entry name" value="USP_3"/>
    <property type="match status" value="1"/>
</dbReference>
<comment type="subcellular location">
    <subcellularLocation>
        <location evidence="2">Cytoplasm</location>
        <location evidence="2">Perinuclear region</location>
    </subcellularLocation>
</comment>
<name>A0AAJ7SKD7_PETMA</name>
<evidence type="ECO:0000256" key="10">
    <source>
        <dbReference type="ARBA" id="ARBA00023108"/>
    </source>
</evidence>
<feature type="domain" description="USP" evidence="14">
    <location>
        <begin position="386"/>
        <end position="720"/>
    </location>
</feature>
<dbReference type="GO" id="GO:0004843">
    <property type="term" value="F:cysteine-type deubiquitinase activity"/>
    <property type="evidence" value="ECO:0007669"/>
    <property type="project" value="UniProtKB-UniRule"/>
</dbReference>
<keyword evidence="15" id="KW-1185">Reference proteome</keyword>
<feature type="region of interest" description="Disordered" evidence="13">
    <location>
        <begin position="163"/>
        <end position="202"/>
    </location>
</feature>
<feature type="compositionally biased region" description="Basic and acidic residues" evidence="13">
    <location>
        <begin position="323"/>
        <end position="334"/>
    </location>
</feature>
<keyword evidence="7 12" id="KW-0378">Hydrolase</keyword>
<dbReference type="GO" id="GO:0006508">
    <property type="term" value="P:proteolysis"/>
    <property type="evidence" value="ECO:0007669"/>
    <property type="project" value="UniProtKB-KW"/>
</dbReference>
<dbReference type="GO" id="GO:0048511">
    <property type="term" value="P:rhythmic process"/>
    <property type="evidence" value="ECO:0007669"/>
    <property type="project" value="UniProtKB-KW"/>
</dbReference>
<evidence type="ECO:0000256" key="7">
    <source>
        <dbReference type="ARBA" id="ARBA00022801"/>
    </source>
</evidence>
<feature type="compositionally biased region" description="Basic and acidic residues" evidence="13">
    <location>
        <begin position="189"/>
        <end position="202"/>
    </location>
</feature>
<dbReference type="PANTHER" id="PTHR21646">
    <property type="entry name" value="UBIQUITIN CARBOXYL-TERMINAL HYDROLASE"/>
    <property type="match status" value="1"/>
</dbReference>
<feature type="region of interest" description="Disordered" evidence="13">
    <location>
        <begin position="323"/>
        <end position="380"/>
    </location>
</feature>
<evidence type="ECO:0000256" key="5">
    <source>
        <dbReference type="ARBA" id="ARBA00022723"/>
    </source>
</evidence>
<dbReference type="PANTHER" id="PTHR21646:SF17">
    <property type="entry name" value="UBIQUITIN CARBOXYL-TERMINAL HYDROLASE 2"/>
    <property type="match status" value="1"/>
</dbReference>
<dbReference type="PROSITE" id="PS00973">
    <property type="entry name" value="USP_2"/>
    <property type="match status" value="1"/>
</dbReference>
<organism evidence="15 16">
    <name type="scientific">Petromyzon marinus</name>
    <name type="common">Sea lamprey</name>
    <dbReference type="NCBI Taxonomy" id="7757"/>
    <lineage>
        <taxon>Eukaryota</taxon>
        <taxon>Metazoa</taxon>
        <taxon>Chordata</taxon>
        <taxon>Craniata</taxon>
        <taxon>Vertebrata</taxon>
        <taxon>Cyclostomata</taxon>
        <taxon>Hyperoartia</taxon>
        <taxon>Petromyzontiformes</taxon>
        <taxon>Petromyzontidae</taxon>
        <taxon>Petromyzon</taxon>
    </lineage>
</organism>
<dbReference type="AlphaFoldDB" id="A0AAJ7SKD7"/>
<evidence type="ECO:0000256" key="4">
    <source>
        <dbReference type="ARBA" id="ARBA00022670"/>
    </source>
</evidence>
<dbReference type="Proteomes" id="UP001318040">
    <property type="component" value="Unplaced"/>
</dbReference>
<evidence type="ECO:0000256" key="1">
    <source>
        <dbReference type="ARBA" id="ARBA00000707"/>
    </source>
</evidence>
<dbReference type="InterPro" id="IPR018200">
    <property type="entry name" value="USP_CS"/>
</dbReference>
<keyword evidence="4 12" id="KW-0645">Protease</keyword>
<keyword evidence="5" id="KW-0479">Metal-binding</keyword>
<dbReference type="GO" id="GO:0046872">
    <property type="term" value="F:metal ion binding"/>
    <property type="evidence" value="ECO:0007669"/>
    <property type="project" value="UniProtKB-KW"/>
</dbReference>
<evidence type="ECO:0000259" key="14">
    <source>
        <dbReference type="PROSITE" id="PS50235"/>
    </source>
</evidence>
<evidence type="ECO:0000256" key="6">
    <source>
        <dbReference type="ARBA" id="ARBA00022786"/>
    </source>
</evidence>
<keyword evidence="8 12" id="KW-0788">Thiol protease</keyword>
<keyword evidence="6 12" id="KW-0833">Ubl conjugation pathway</keyword>
<dbReference type="PROSITE" id="PS00972">
    <property type="entry name" value="USP_1"/>
    <property type="match status" value="1"/>
</dbReference>
<accession>A0AAJ7SKD7</accession>
<evidence type="ECO:0000256" key="12">
    <source>
        <dbReference type="RuleBase" id="RU366025"/>
    </source>
</evidence>
<gene>
    <name evidence="16" type="primary">LOC116937330</name>
</gene>
<keyword evidence="3" id="KW-0963">Cytoplasm</keyword>
<reference evidence="16" key="1">
    <citation type="submission" date="2025-08" db="UniProtKB">
        <authorList>
            <consortium name="RefSeq"/>
        </authorList>
    </citation>
    <scope>IDENTIFICATION</scope>
    <source>
        <tissue evidence="16">Sperm</tissue>
    </source>
</reference>
<evidence type="ECO:0000256" key="9">
    <source>
        <dbReference type="ARBA" id="ARBA00022833"/>
    </source>
</evidence>
<dbReference type="InterPro" id="IPR028889">
    <property type="entry name" value="USP"/>
</dbReference>
<dbReference type="RefSeq" id="XP_032800281.1">
    <property type="nucleotide sequence ID" value="XM_032944390.1"/>
</dbReference>
<dbReference type="InterPro" id="IPR050185">
    <property type="entry name" value="Ub_carboxyl-term_hydrolase"/>
</dbReference>
<dbReference type="SUPFAM" id="SSF54001">
    <property type="entry name" value="Cysteine proteinases"/>
    <property type="match status" value="1"/>
</dbReference>
<evidence type="ECO:0000256" key="11">
    <source>
        <dbReference type="ARBA" id="ARBA00037943"/>
    </source>
</evidence>
<dbReference type="CDD" id="cd02674">
    <property type="entry name" value="Peptidase_C19R"/>
    <property type="match status" value="1"/>
</dbReference>
<comment type="similarity">
    <text evidence="11">Belongs to the peptidase C19 family. USP2 subfamily.</text>
</comment>
<keyword evidence="9" id="KW-0862">Zinc</keyword>
<sequence>MRVCCMRCVVSVHVCYWGSNGHLRANGRTPLVARGHEVCVCATRFVEAARRLGLRRRGAPLEAELGPRGATAGVWARGAEREFPGRGAGALSGLLLCWASHSVPWRLPPTAGMAWHSSSHTRSYLTEPVCNGRRSYGLPLVTTHTYSSDYRYATASGPDYGGIGGGSGSRLRSNSGAEERMGRSSSRFTDSHLHDLSRRSESLSRLPFRSPGYGGIGGGSSGIGSGYYSPSGLNGGYSGGSSGAYSTSYGAGGACGSYSSFKSSAGLSSAYGSSSLGSGLGSSSSSNAFSSTQALARRRSTSQTELHLSRDLGGLSVVGARRAGAEVTRHGTSRDDDESDGLKGSAIGSSSYLGGAGTSSGRYTGNTAHSPPERESAATKSVKGLVGLRNLGNTCFLNSVIQCLSNSNDLRDYCLKGDFKQELNMGSRMKGALMEEFARLLQALWSSTGSETVSPQAFKTQIQKYAPRFMGYNQQDAQEFLRFLLDGLHGEVNRVLSRPRQPISDDLDSYSDDEKAKRMWKRYLEKENSKIVDLFVGQLKSSLKCSTCDFCSTTFDPFWDLSLPISQKSYDCSLVDCIRLFTKEEVLDGDERPTCSRCKARRKCTKKFTIQKFPKILVLHLKRFSESSRRYQTSKLSTFVDFPLRDLDLGNFAADKNVSAVYNLYAVANHSGTTMGGHYIAYGRPPGSSEWYCYNDSRVTPLSIGQVRSSEAYVLFYELSTSRF</sequence>
<comment type="catalytic activity">
    <reaction evidence="1 12">
        <text>Thiol-dependent hydrolysis of ester, thioester, amide, peptide and isopeptide bonds formed by the C-terminal Gly of ubiquitin (a 76-residue protein attached to proteins as an intracellular targeting signal).</text>
        <dbReference type="EC" id="3.4.19.12"/>
    </reaction>
</comment>
<dbReference type="EC" id="3.4.19.12" evidence="12"/>
<keyword evidence="10" id="KW-0090">Biological rhythms</keyword>
<dbReference type="Gene3D" id="3.90.70.10">
    <property type="entry name" value="Cysteine proteinases"/>
    <property type="match status" value="1"/>
</dbReference>
<evidence type="ECO:0000313" key="16">
    <source>
        <dbReference type="RefSeq" id="XP_032800281.1"/>
    </source>
</evidence>
<feature type="compositionally biased region" description="Polar residues" evidence="13">
    <location>
        <begin position="359"/>
        <end position="369"/>
    </location>
</feature>
<dbReference type="GO" id="GO:0048471">
    <property type="term" value="C:perinuclear region of cytoplasm"/>
    <property type="evidence" value="ECO:0007669"/>
    <property type="project" value="UniProtKB-SubCell"/>
</dbReference>
<evidence type="ECO:0000256" key="8">
    <source>
        <dbReference type="ARBA" id="ARBA00022807"/>
    </source>
</evidence>
<evidence type="ECO:0000256" key="13">
    <source>
        <dbReference type="SAM" id="MobiDB-lite"/>
    </source>
</evidence>
<dbReference type="InterPro" id="IPR001394">
    <property type="entry name" value="Peptidase_C19_UCH"/>
</dbReference>
<dbReference type="FunFam" id="3.90.70.10:FF:000024">
    <property type="entry name" value="Ubiquitin carboxyl-terminal hydrolase 2"/>
    <property type="match status" value="1"/>
</dbReference>
<proteinExistence type="inferred from homology"/>
<evidence type="ECO:0000256" key="2">
    <source>
        <dbReference type="ARBA" id="ARBA00004556"/>
    </source>
</evidence>
<dbReference type="GO" id="GO:0016579">
    <property type="term" value="P:protein deubiquitination"/>
    <property type="evidence" value="ECO:0007669"/>
    <property type="project" value="InterPro"/>
</dbReference>
<dbReference type="InterPro" id="IPR038765">
    <property type="entry name" value="Papain-like_cys_pep_sf"/>
</dbReference>
<dbReference type="KEGG" id="pmrn:116937330"/>